<dbReference type="EMBL" id="AKCU01000421">
    <property type="protein sequence ID" value="EKV09797.1"/>
    <property type="molecule type" value="Genomic_DNA"/>
</dbReference>
<protein>
    <submittedName>
        <fullName evidence="1">Uncharacterized protein</fullName>
    </submittedName>
</protein>
<proteinExistence type="predicted"/>
<accession>K9FN92</accession>
<organism evidence="1 2">
    <name type="scientific">Penicillium digitatum (strain Pd1 / CECT 20795)</name>
    <name type="common">Green mold</name>
    <dbReference type="NCBI Taxonomy" id="1170230"/>
    <lineage>
        <taxon>Eukaryota</taxon>
        <taxon>Fungi</taxon>
        <taxon>Dikarya</taxon>
        <taxon>Ascomycota</taxon>
        <taxon>Pezizomycotina</taxon>
        <taxon>Eurotiomycetes</taxon>
        <taxon>Eurotiomycetidae</taxon>
        <taxon>Eurotiales</taxon>
        <taxon>Aspergillaceae</taxon>
        <taxon>Penicillium</taxon>
    </lineage>
</organism>
<gene>
    <name evidence="1" type="ORF">PDIP_62910</name>
</gene>
<dbReference type="HOGENOM" id="CLU_3087936_0_0_1"/>
<sequence length="52" mass="5911">MIKSVPWGTEIDIGRNPKAAAPSKLLNRFLILQIRGLKPVVLDRWRKGNVED</sequence>
<evidence type="ECO:0000313" key="2">
    <source>
        <dbReference type="Proteomes" id="UP000009886"/>
    </source>
</evidence>
<evidence type="ECO:0000313" key="1">
    <source>
        <dbReference type="EMBL" id="EKV09797.1"/>
    </source>
</evidence>
<comment type="caution">
    <text evidence="1">The sequence shown here is derived from an EMBL/GenBank/DDBJ whole genome shotgun (WGS) entry which is preliminary data.</text>
</comment>
<reference evidence="2" key="1">
    <citation type="journal article" date="2012" name="BMC Genomics">
        <title>Genome sequence of the necrotrophic fungus Penicillium digitatum, the main postharvest pathogen of citrus.</title>
        <authorList>
            <person name="Marcet-Houben M."/>
            <person name="Ballester A.-R."/>
            <person name="de la Fuente B."/>
            <person name="Harries E."/>
            <person name="Marcos J.F."/>
            <person name="Gonzalez-Candelas L."/>
            <person name="Gabaldon T."/>
        </authorList>
    </citation>
    <scope>NUCLEOTIDE SEQUENCE [LARGE SCALE GENOMIC DNA]</scope>
    <source>
        <strain evidence="2">Pd1 / CECT 20795</strain>
    </source>
</reference>
<name>K9FN92_PEND1</name>
<dbReference type="OrthoDB" id="2018133at2759"/>
<dbReference type="VEuPathDB" id="FungiDB:PDIP_62910"/>
<dbReference type="KEGG" id="pdp:PDIP_62910"/>
<dbReference type="AlphaFoldDB" id="K9FN92"/>
<dbReference type="Proteomes" id="UP000009886">
    <property type="component" value="Unassembled WGS sequence"/>
</dbReference>